<evidence type="ECO:0000256" key="1">
    <source>
        <dbReference type="SAM" id="MobiDB-lite"/>
    </source>
</evidence>
<reference evidence="3 4" key="1">
    <citation type="submission" date="2023-07" db="EMBL/GenBank/DDBJ databases">
        <title>Sorghum-associated microbial communities from plants grown in Nebraska, USA.</title>
        <authorList>
            <person name="Schachtman D."/>
        </authorList>
    </citation>
    <scope>NUCLEOTIDE SEQUENCE [LARGE SCALE GENOMIC DNA]</scope>
    <source>
        <strain evidence="3 4">BE187</strain>
    </source>
</reference>
<evidence type="ECO:0000256" key="2">
    <source>
        <dbReference type="SAM" id="Phobius"/>
    </source>
</evidence>
<feature type="compositionally biased region" description="Low complexity" evidence="1">
    <location>
        <begin position="295"/>
        <end position="335"/>
    </location>
</feature>
<feature type="region of interest" description="Disordered" evidence="1">
    <location>
        <begin position="283"/>
        <end position="417"/>
    </location>
</feature>
<protein>
    <recommendedName>
        <fullName evidence="5">Transmembrane repetitive protein</fullName>
    </recommendedName>
</protein>
<keyword evidence="4" id="KW-1185">Reference proteome</keyword>
<sequence length="528" mass="55750">MPARVGAVTGATAQALVDIFLQRPLAERPRRMGELTRWQAFNTLWRQDWHAPEPEDRKVRWFAGAITAVWHVVLCILLLWFWYTQLQFIEEASKRRGEEVVQVEFIGRGTPEEVGGGQTQEPAQETPQAAAAPEEAASAPAARAVATEVPTPPAPAIDAPIPEVPQRDVPEPQLPPAPPVQQNVAVSAPVPEASEFVLTAPTPHVAQAQIAVPEVAMPTAPVRAIEVPEPVQPIHREVAQRPITAPQIEARIPEVVQREVAAPVARRELPKVATPAIAQPTVRAPEASVRMRDVPAPAAPAAASTSTATSAAPHPAASGTAPASSASNAPKPAASGTAPTPAQPGSTSPSTAGAGRGPKPVTAPGGFPTPAKADDWGASTRNVPGGQRGEPLGLYNAEGGPRLTEEPVNTGQPPGTLDDRIVDLDRSGTWLKRKPTGYEPTTFDKYWIPSETLLAEWVRKGIKKMAIPIPGTNKKIDCVVSILQLGGGCGISDPNLNDQPAEARPPPDIPFKPQLQEDNGSVKPKQGG</sequence>
<comment type="caution">
    <text evidence="3">The sequence shown here is derived from an EMBL/GenBank/DDBJ whole genome shotgun (WGS) entry which is preliminary data.</text>
</comment>
<keyword evidence="2" id="KW-0472">Membrane</keyword>
<evidence type="ECO:0008006" key="5">
    <source>
        <dbReference type="Google" id="ProtNLM"/>
    </source>
</evidence>
<accession>A0ABU1VM42</accession>
<evidence type="ECO:0000313" key="3">
    <source>
        <dbReference type="EMBL" id="MDR7098551.1"/>
    </source>
</evidence>
<gene>
    <name evidence="3" type="ORF">J2X04_000898</name>
</gene>
<proteinExistence type="predicted"/>
<feature type="compositionally biased region" description="Low complexity" evidence="1">
    <location>
        <begin position="119"/>
        <end position="149"/>
    </location>
</feature>
<dbReference type="EMBL" id="JAVDVW010000001">
    <property type="protein sequence ID" value="MDR7098551.1"/>
    <property type="molecule type" value="Genomic_DNA"/>
</dbReference>
<feature type="transmembrane region" description="Helical" evidence="2">
    <location>
        <begin position="61"/>
        <end position="83"/>
    </location>
</feature>
<keyword evidence="2" id="KW-0812">Transmembrane</keyword>
<feature type="compositionally biased region" description="Polar residues" evidence="1">
    <location>
        <begin position="337"/>
        <end position="351"/>
    </location>
</feature>
<name>A0ABU1VM42_9GAMM</name>
<feature type="region of interest" description="Disordered" evidence="1">
    <location>
        <begin position="107"/>
        <end position="172"/>
    </location>
</feature>
<organism evidence="3 4">
    <name type="scientific">Agrilutibacter niabensis</name>
    <dbReference type="NCBI Taxonomy" id="380628"/>
    <lineage>
        <taxon>Bacteria</taxon>
        <taxon>Pseudomonadati</taxon>
        <taxon>Pseudomonadota</taxon>
        <taxon>Gammaproteobacteria</taxon>
        <taxon>Lysobacterales</taxon>
        <taxon>Lysobacteraceae</taxon>
        <taxon>Agrilutibacter</taxon>
    </lineage>
</organism>
<dbReference type="Proteomes" id="UP001267878">
    <property type="component" value="Unassembled WGS sequence"/>
</dbReference>
<evidence type="ECO:0000313" key="4">
    <source>
        <dbReference type="Proteomes" id="UP001267878"/>
    </source>
</evidence>
<feature type="region of interest" description="Disordered" evidence="1">
    <location>
        <begin position="491"/>
        <end position="528"/>
    </location>
</feature>
<keyword evidence="2" id="KW-1133">Transmembrane helix</keyword>
<dbReference type="RefSeq" id="WP_310052564.1">
    <property type="nucleotide sequence ID" value="NZ_JAVDVW010000001.1"/>
</dbReference>